<evidence type="ECO:0000313" key="2">
    <source>
        <dbReference type="EMBL" id="KAG0502241.1"/>
    </source>
</evidence>
<accession>A0A835VMN6</accession>
<dbReference type="EMBL" id="JADCNM010000001">
    <property type="protein sequence ID" value="KAG0502241.1"/>
    <property type="molecule type" value="Genomic_DNA"/>
</dbReference>
<sequence>MNSSFPWTSALSRRPPTPDLPAGRNRSPLGKKRATSAMEAEEELEAKREEEEEACRTPRMTEARIPAAVEPPPTPRKRRFEPPKHAGPVGGRVKEFFASQEIEAFFRDSFACKETRSKR</sequence>
<comment type="caution">
    <text evidence="2">The sequence shown here is derived from an EMBL/GenBank/DDBJ whole genome shotgun (WGS) entry which is preliminary data.</text>
</comment>
<dbReference type="OrthoDB" id="772104at2759"/>
<dbReference type="AlphaFoldDB" id="A0A835VMN6"/>
<name>A0A835VMN6_VANPL</name>
<evidence type="ECO:0000256" key="1">
    <source>
        <dbReference type="SAM" id="MobiDB-lite"/>
    </source>
</evidence>
<evidence type="ECO:0000313" key="3">
    <source>
        <dbReference type="Proteomes" id="UP000639772"/>
    </source>
</evidence>
<feature type="compositionally biased region" description="Basic and acidic residues" evidence="1">
    <location>
        <begin position="45"/>
        <end position="62"/>
    </location>
</feature>
<proteinExistence type="predicted"/>
<feature type="compositionally biased region" description="Polar residues" evidence="1">
    <location>
        <begin position="1"/>
        <end position="11"/>
    </location>
</feature>
<gene>
    <name evidence="2" type="ORF">HPP92_002313</name>
</gene>
<protein>
    <submittedName>
        <fullName evidence="2">Uncharacterized protein</fullName>
    </submittedName>
</protein>
<reference evidence="2 3" key="1">
    <citation type="journal article" date="2020" name="Nat. Food">
        <title>A phased Vanilla planifolia genome enables genetic improvement of flavour and production.</title>
        <authorList>
            <person name="Hasing T."/>
            <person name="Tang H."/>
            <person name="Brym M."/>
            <person name="Khazi F."/>
            <person name="Huang T."/>
            <person name="Chambers A.H."/>
        </authorList>
    </citation>
    <scope>NUCLEOTIDE SEQUENCE [LARGE SCALE GENOMIC DNA]</scope>
    <source>
        <tissue evidence="2">Leaf</tissue>
    </source>
</reference>
<feature type="region of interest" description="Disordered" evidence="1">
    <location>
        <begin position="1"/>
        <end position="91"/>
    </location>
</feature>
<dbReference type="Proteomes" id="UP000639772">
    <property type="component" value="Chromosome 1"/>
</dbReference>
<organism evidence="2 3">
    <name type="scientific">Vanilla planifolia</name>
    <name type="common">Vanilla</name>
    <dbReference type="NCBI Taxonomy" id="51239"/>
    <lineage>
        <taxon>Eukaryota</taxon>
        <taxon>Viridiplantae</taxon>
        <taxon>Streptophyta</taxon>
        <taxon>Embryophyta</taxon>
        <taxon>Tracheophyta</taxon>
        <taxon>Spermatophyta</taxon>
        <taxon>Magnoliopsida</taxon>
        <taxon>Liliopsida</taxon>
        <taxon>Asparagales</taxon>
        <taxon>Orchidaceae</taxon>
        <taxon>Vanilloideae</taxon>
        <taxon>Vanilleae</taxon>
        <taxon>Vanilla</taxon>
    </lineage>
</organism>